<dbReference type="RefSeq" id="WP_188922094.1">
    <property type="nucleotide sequence ID" value="NZ_BMPZ01000009.1"/>
</dbReference>
<gene>
    <name evidence="2" type="ORF">GCM10009332_28300</name>
</gene>
<keyword evidence="3" id="KW-1185">Reference proteome</keyword>
<reference evidence="2" key="2">
    <citation type="submission" date="2020-09" db="EMBL/GenBank/DDBJ databases">
        <authorList>
            <person name="Sun Q."/>
            <person name="Ohkuma M."/>
        </authorList>
    </citation>
    <scope>NUCLEOTIDE SEQUENCE</scope>
    <source>
        <strain evidence="2">JCM 30804</strain>
    </source>
</reference>
<evidence type="ECO:0000313" key="3">
    <source>
        <dbReference type="Proteomes" id="UP000613743"/>
    </source>
</evidence>
<dbReference type="AlphaFoldDB" id="A0A917JVL4"/>
<protein>
    <submittedName>
        <fullName evidence="2">Uncharacterized protein</fullName>
    </submittedName>
</protein>
<name>A0A917JVL4_9GAMM</name>
<organism evidence="2 3">
    <name type="scientific">Shewanella gelidii</name>
    <dbReference type="NCBI Taxonomy" id="1642821"/>
    <lineage>
        <taxon>Bacteria</taxon>
        <taxon>Pseudomonadati</taxon>
        <taxon>Pseudomonadota</taxon>
        <taxon>Gammaproteobacteria</taxon>
        <taxon>Alteromonadales</taxon>
        <taxon>Shewanellaceae</taxon>
        <taxon>Shewanella</taxon>
    </lineage>
</organism>
<feature type="chain" id="PRO_5037954311" evidence="1">
    <location>
        <begin position="22"/>
        <end position="124"/>
    </location>
</feature>
<comment type="caution">
    <text evidence="2">The sequence shown here is derived from an EMBL/GenBank/DDBJ whole genome shotgun (WGS) entry which is preliminary data.</text>
</comment>
<dbReference type="Proteomes" id="UP000613743">
    <property type="component" value="Unassembled WGS sequence"/>
</dbReference>
<sequence>MKSLYKVLVASTLAMSSMAYANQDVTLKLDMYINGDLVKPISLKGQIAESFTAQIDGEVKYDIVPTIENGAVKLSTIYYTYTDGAFVQKEKPVLVTAANQAATIEIGTEGVKVYKIQITPQTKI</sequence>
<proteinExistence type="predicted"/>
<reference evidence="2" key="1">
    <citation type="journal article" date="2014" name="Int. J. Syst. Evol. Microbiol.">
        <title>Complete genome sequence of Corynebacterium casei LMG S-19264T (=DSM 44701T), isolated from a smear-ripened cheese.</title>
        <authorList>
            <consortium name="US DOE Joint Genome Institute (JGI-PGF)"/>
            <person name="Walter F."/>
            <person name="Albersmeier A."/>
            <person name="Kalinowski J."/>
            <person name="Ruckert C."/>
        </authorList>
    </citation>
    <scope>NUCLEOTIDE SEQUENCE</scope>
    <source>
        <strain evidence="2">JCM 30804</strain>
    </source>
</reference>
<accession>A0A917JVL4</accession>
<feature type="signal peptide" evidence="1">
    <location>
        <begin position="1"/>
        <end position="21"/>
    </location>
</feature>
<evidence type="ECO:0000256" key="1">
    <source>
        <dbReference type="SAM" id="SignalP"/>
    </source>
</evidence>
<keyword evidence="1" id="KW-0732">Signal</keyword>
<dbReference type="EMBL" id="BMPZ01000009">
    <property type="protein sequence ID" value="GGI89251.1"/>
    <property type="molecule type" value="Genomic_DNA"/>
</dbReference>
<evidence type="ECO:0000313" key="2">
    <source>
        <dbReference type="EMBL" id="GGI89251.1"/>
    </source>
</evidence>